<evidence type="ECO:0000256" key="5">
    <source>
        <dbReference type="PROSITE-ProRule" id="PRU00169"/>
    </source>
</evidence>
<dbReference type="SMART" id="SM00388">
    <property type="entry name" value="HisKA"/>
    <property type="match status" value="1"/>
</dbReference>
<dbReference type="Gene3D" id="3.30.450.20">
    <property type="entry name" value="PAS domain"/>
    <property type="match status" value="2"/>
</dbReference>
<dbReference type="RefSeq" id="WP_094011978.1">
    <property type="nucleotide sequence ID" value="NZ_CP128543.1"/>
</dbReference>
<dbReference type="InterPro" id="IPR011006">
    <property type="entry name" value="CheY-like_superfamily"/>
</dbReference>
<dbReference type="Pfam" id="PF00072">
    <property type="entry name" value="Response_reg"/>
    <property type="match status" value="1"/>
</dbReference>
<dbReference type="PANTHER" id="PTHR43065:SF42">
    <property type="entry name" value="TWO-COMPONENT SENSOR PPRA"/>
    <property type="match status" value="1"/>
</dbReference>
<dbReference type="Pfam" id="PF00512">
    <property type="entry name" value="HisKA"/>
    <property type="match status" value="1"/>
</dbReference>
<feature type="modified residue" description="4-aspartylphosphate" evidence="5">
    <location>
        <position position="612"/>
    </location>
</feature>
<evidence type="ECO:0000259" key="6">
    <source>
        <dbReference type="PROSITE" id="PS50109"/>
    </source>
</evidence>
<dbReference type="SUPFAM" id="SSF52172">
    <property type="entry name" value="CheY-like"/>
    <property type="match status" value="1"/>
</dbReference>
<dbReference type="GO" id="GO:0000155">
    <property type="term" value="F:phosphorelay sensor kinase activity"/>
    <property type="evidence" value="ECO:0007669"/>
    <property type="project" value="InterPro"/>
</dbReference>
<evidence type="ECO:0000313" key="8">
    <source>
        <dbReference type="EMBL" id="SER56825.1"/>
    </source>
</evidence>
<dbReference type="Gene3D" id="3.30.565.10">
    <property type="entry name" value="Histidine kinase-like ATPase, C-terminal domain"/>
    <property type="match status" value="1"/>
</dbReference>
<dbReference type="EC" id="2.7.13.3" evidence="2"/>
<dbReference type="InterPro" id="IPR036890">
    <property type="entry name" value="HATPase_C_sf"/>
</dbReference>
<dbReference type="SUPFAM" id="SSF55785">
    <property type="entry name" value="PYP-like sensor domain (PAS domain)"/>
    <property type="match status" value="1"/>
</dbReference>
<name>A0A1H9Q9J8_9PSED</name>
<dbReference type="Gene3D" id="1.10.287.130">
    <property type="match status" value="1"/>
</dbReference>
<dbReference type="PANTHER" id="PTHR43065">
    <property type="entry name" value="SENSOR HISTIDINE KINASE"/>
    <property type="match status" value="1"/>
</dbReference>
<dbReference type="InterPro" id="IPR036097">
    <property type="entry name" value="HisK_dim/P_sf"/>
</dbReference>
<dbReference type="InterPro" id="IPR005467">
    <property type="entry name" value="His_kinase_dom"/>
</dbReference>
<feature type="domain" description="Response regulatory" evidence="7">
    <location>
        <begin position="562"/>
        <end position="678"/>
    </location>
</feature>
<dbReference type="SUPFAM" id="SSF55874">
    <property type="entry name" value="ATPase domain of HSP90 chaperone/DNA topoisomerase II/histidine kinase"/>
    <property type="match status" value="1"/>
</dbReference>
<dbReference type="InterPro" id="IPR003661">
    <property type="entry name" value="HisK_dim/P_dom"/>
</dbReference>
<sequence length="688" mass="75145">MANTPAPSIERLSARIAELEAQVARNELELNCFALLRSHMAEGFCVLELLDGPEGPLSNYRYILSNDACLQHTAHAKQMGQTVRELLPSEADAWVARFAEVVRTGKPACFEQRLNATDRLLSIAAHRLGPATDRRVAVLFTGAPASERVTNAMLDRARKSADEARVNNKLLGELVDHSLANVFAADCNQRLIAINRTACETFERLHGFIPKVGDSISQILAATPDLLPSLEPVWPRVRAGEPFTHVITVGPAEAQRHYDMRYNPLRDAEGRIQGGYLFAYDISSRVKEQERLQLTEEALRQSQKMEAIGQLTGGIAHDFNNLLGGILAALEIADKRLRHGHSRDCRHMLGIVQQNATRASTLVQRLLAFARQQTLTPQAVDVHLLMAGMHDLINSTLDANITFVDATLAGQWAVRVDPPQLENALLNLCINARDAMSRGGTLRISCQNNPLGSPEAAALQLAPGDYLQIVVEDTGCGMPAEVASRAIEPFFTTKPLGQGTGLGLSMAYGLMRQSGGQLSIHSTPQGGTRISLYLPREQSSTLPLAHLDPHRAIESACNTGLDILLVEDQQTLLMVIREVLEERGHRVRVFDEGVGAVQALGQAPSPALLIVDLGLPGSVDGYQVANAYRAGNAHMPVLFIIGYDGELDKDRWTQSDHTLLLRKPFELALLMARVDQLLSGTRQAPDTL</sequence>
<comment type="catalytic activity">
    <reaction evidence="1">
        <text>ATP + protein L-histidine = ADP + protein N-phospho-L-histidine.</text>
        <dbReference type="EC" id="2.7.13.3"/>
    </reaction>
</comment>
<dbReference type="SMART" id="SM00387">
    <property type="entry name" value="HATPase_c"/>
    <property type="match status" value="1"/>
</dbReference>
<dbReference type="PROSITE" id="PS50110">
    <property type="entry name" value="RESPONSE_REGULATORY"/>
    <property type="match status" value="1"/>
</dbReference>
<dbReference type="Proteomes" id="UP000199221">
    <property type="component" value="Unassembled WGS sequence"/>
</dbReference>
<accession>A0A1H9Q9J8</accession>
<keyword evidence="4 8" id="KW-0418">Kinase</keyword>
<dbReference type="InterPro" id="IPR004358">
    <property type="entry name" value="Sig_transdc_His_kin-like_C"/>
</dbReference>
<evidence type="ECO:0000256" key="4">
    <source>
        <dbReference type="ARBA" id="ARBA00022777"/>
    </source>
</evidence>
<reference evidence="8 9" key="1">
    <citation type="submission" date="2016-10" db="EMBL/GenBank/DDBJ databases">
        <authorList>
            <person name="de Groot N.N."/>
        </authorList>
    </citation>
    <scope>NUCLEOTIDE SEQUENCE [LARGE SCALE GENOMIC DNA]</scope>
    <source>
        <strain evidence="8 9">LMG 27941</strain>
    </source>
</reference>
<evidence type="ECO:0000259" key="7">
    <source>
        <dbReference type="PROSITE" id="PS50110"/>
    </source>
</evidence>
<dbReference type="SUPFAM" id="SSF47384">
    <property type="entry name" value="Homodimeric domain of signal transducing histidine kinase"/>
    <property type="match status" value="1"/>
</dbReference>
<gene>
    <name evidence="8" type="ORF">SAMN05216230_109135</name>
</gene>
<protein>
    <recommendedName>
        <fullName evidence="2">histidine kinase</fullName>
        <ecNumber evidence="2">2.7.13.3</ecNumber>
    </recommendedName>
</protein>
<evidence type="ECO:0000256" key="2">
    <source>
        <dbReference type="ARBA" id="ARBA00012438"/>
    </source>
</evidence>
<keyword evidence="4 8" id="KW-0808">Transferase</keyword>
<dbReference type="InterPro" id="IPR013656">
    <property type="entry name" value="PAS_4"/>
</dbReference>
<dbReference type="InterPro" id="IPR003594">
    <property type="entry name" value="HATPase_dom"/>
</dbReference>
<dbReference type="Gene3D" id="3.40.50.2300">
    <property type="match status" value="1"/>
</dbReference>
<dbReference type="PROSITE" id="PS50109">
    <property type="entry name" value="HIS_KIN"/>
    <property type="match status" value="1"/>
</dbReference>
<dbReference type="InterPro" id="IPR035965">
    <property type="entry name" value="PAS-like_dom_sf"/>
</dbReference>
<dbReference type="PRINTS" id="PR00344">
    <property type="entry name" value="BCTRLSENSOR"/>
</dbReference>
<dbReference type="InterPro" id="IPR001789">
    <property type="entry name" value="Sig_transdc_resp-reg_receiver"/>
</dbReference>
<dbReference type="Pfam" id="PF02518">
    <property type="entry name" value="HATPase_c"/>
    <property type="match status" value="1"/>
</dbReference>
<keyword evidence="3 5" id="KW-0597">Phosphoprotein</keyword>
<dbReference type="EMBL" id="FOEQ01000009">
    <property type="protein sequence ID" value="SER56825.1"/>
    <property type="molecule type" value="Genomic_DNA"/>
</dbReference>
<evidence type="ECO:0000256" key="1">
    <source>
        <dbReference type="ARBA" id="ARBA00000085"/>
    </source>
</evidence>
<dbReference type="Pfam" id="PF08448">
    <property type="entry name" value="PAS_4"/>
    <property type="match status" value="1"/>
</dbReference>
<evidence type="ECO:0000313" key="9">
    <source>
        <dbReference type="Proteomes" id="UP000199221"/>
    </source>
</evidence>
<evidence type="ECO:0000256" key="3">
    <source>
        <dbReference type="ARBA" id="ARBA00022553"/>
    </source>
</evidence>
<dbReference type="SMART" id="SM00448">
    <property type="entry name" value="REC"/>
    <property type="match status" value="1"/>
</dbReference>
<organism evidence="8 9">
    <name type="scientific">Pseudomonas soli</name>
    <dbReference type="NCBI Taxonomy" id="1306993"/>
    <lineage>
        <taxon>Bacteria</taxon>
        <taxon>Pseudomonadati</taxon>
        <taxon>Pseudomonadota</taxon>
        <taxon>Gammaproteobacteria</taxon>
        <taxon>Pseudomonadales</taxon>
        <taxon>Pseudomonadaceae</taxon>
        <taxon>Pseudomonas</taxon>
    </lineage>
</organism>
<dbReference type="CDD" id="cd00156">
    <property type="entry name" value="REC"/>
    <property type="match status" value="1"/>
</dbReference>
<dbReference type="AlphaFoldDB" id="A0A1H9Q9J8"/>
<proteinExistence type="predicted"/>
<feature type="domain" description="Histidine kinase" evidence="6">
    <location>
        <begin position="314"/>
        <end position="538"/>
    </location>
</feature>
<dbReference type="GeneID" id="93678280"/>